<reference evidence="1" key="1">
    <citation type="submission" date="2021-11" db="EMBL/GenBank/DDBJ databases">
        <authorList>
            <person name="Furlong K.P."/>
            <person name="Elkbouli M."/>
            <person name="Barwitzki K."/>
            <person name="Hastings E.M."/>
            <person name="Saal A.P."/>
            <person name="Sandouka T."/>
            <person name="Tran A."/>
            <person name="Tremblay V."/>
            <person name="Williams E.C."/>
            <person name="Giles L.L."/>
            <person name="McCarthy L."/>
            <person name="Wheaton K.A."/>
            <person name="Chan K."/>
            <person name="Rudner A.D."/>
            <person name="Beyer A.R."/>
            <person name="Chong R.A."/>
            <person name="Edgington N.P."/>
            <person name="Freise A.C."/>
            <person name="Garcia Costas A.M."/>
            <person name="Gibb B.P."/>
            <person name="Klyczek K.K."/>
            <person name="Swerdlow S.J."/>
            <person name="Garlena R.A."/>
            <person name="Russell D.A."/>
            <person name="Jacobs-Sera D."/>
            <person name="Hatfull G.F."/>
        </authorList>
    </citation>
    <scope>NUCLEOTIDE SEQUENCE</scope>
</reference>
<dbReference type="RefSeq" id="YP_010678250.1">
    <property type="nucleotide sequence ID" value="NC_071032.1"/>
</dbReference>
<organism evidence="1 2">
    <name type="scientific">Arthrobacter phage Reedo</name>
    <dbReference type="NCBI Taxonomy" id="2910755"/>
    <lineage>
        <taxon>Viruses</taxon>
        <taxon>Duplodnaviria</taxon>
        <taxon>Heunggongvirae</taxon>
        <taxon>Uroviricota</taxon>
        <taxon>Caudoviricetes</taxon>
        <taxon>Casidaviridae</taxon>
        <taxon>Manhattanvirus</taxon>
        <taxon>Manhattanvirus reedo</taxon>
    </lineage>
</organism>
<keyword evidence="2" id="KW-1185">Reference proteome</keyword>
<name>A0AA49BNY8_9CAUD</name>
<evidence type="ECO:0000313" key="2">
    <source>
        <dbReference type="Proteomes" id="UP001200740"/>
    </source>
</evidence>
<gene>
    <name evidence="1" type="primary">67</name>
    <name evidence="1" type="ORF">SEA_REEDO_67</name>
</gene>
<evidence type="ECO:0008006" key="3">
    <source>
        <dbReference type="Google" id="ProtNLM"/>
    </source>
</evidence>
<proteinExistence type="predicted"/>
<dbReference type="EMBL" id="OL455896">
    <property type="protein sequence ID" value="UJQ86857.1"/>
    <property type="molecule type" value="Genomic_DNA"/>
</dbReference>
<evidence type="ECO:0000313" key="1">
    <source>
        <dbReference type="EMBL" id="UJQ86857.1"/>
    </source>
</evidence>
<accession>A0AA49BNY8</accession>
<dbReference type="Proteomes" id="UP001200740">
    <property type="component" value="Segment"/>
</dbReference>
<dbReference type="KEGG" id="vg:77954643"/>
<protein>
    <recommendedName>
        <fullName evidence="3">HNH endonuclease</fullName>
    </recommendedName>
</protein>
<sequence>MAEAVAERLARLAARYDSGNGEGEALTREALTRLAYRRKSSGKDCSRCQEFKPLSAFGPDARRPDGLAYSCRVCENARKREARRTV</sequence>
<dbReference type="GeneID" id="77954643"/>